<dbReference type="SUPFAM" id="SSF52743">
    <property type="entry name" value="Subtilisin-like"/>
    <property type="match status" value="1"/>
</dbReference>
<sequence length="200" mass="20669">MRSSWPYAKLGLLRNDLDRGNTWPFDDDDNVDRATAPIGPPELVGYDLLAAGLAGPLPGFAVPPPPPGVVPRHGNAAAVTPPVNPVNDVADRAMLADVARSQFGVTGAGVRIGILSDSFDVRGGYATDVASGALPAGVTILQEGPATGSDEGRAMAQLIHQIAPDAQIDFYTAFRGELDFANGIIALANAGCQIIVDDVT</sequence>
<reference evidence="1" key="2">
    <citation type="submission" date="2022-10" db="EMBL/GenBank/DDBJ databases">
        <authorList>
            <person name="Trinh H.N."/>
        </authorList>
    </citation>
    <scope>NUCLEOTIDE SEQUENCE</scope>
    <source>
        <strain evidence="1">RN2-1</strain>
    </source>
</reference>
<dbReference type="EMBL" id="JAPDNT010000023">
    <property type="protein sequence ID" value="MCW3476725.1"/>
    <property type="molecule type" value="Genomic_DNA"/>
</dbReference>
<proteinExistence type="predicted"/>
<organism evidence="1 2">
    <name type="scientific">Limobrevibacterium gyesilva</name>
    <dbReference type="NCBI Taxonomy" id="2991712"/>
    <lineage>
        <taxon>Bacteria</taxon>
        <taxon>Pseudomonadati</taxon>
        <taxon>Pseudomonadota</taxon>
        <taxon>Alphaproteobacteria</taxon>
        <taxon>Acetobacterales</taxon>
        <taxon>Acetobacteraceae</taxon>
        <taxon>Limobrevibacterium</taxon>
    </lineage>
</organism>
<evidence type="ECO:0000313" key="1">
    <source>
        <dbReference type="EMBL" id="MCW3476725.1"/>
    </source>
</evidence>
<evidence type="ECO:0000313" key="2">
    <source>
        <dbReference type="Proteomes" id="UP001165679"/>
    </source>
</evidence>
<dbReference type="RefSeq" id="WP_264715553.1">
    <property type="nucleotide sequence ID" value="NZ_JAPDNT010000023.1"/>
</dbReference>
<comment type="caution">
    <text evidence="1">The sequence shown here is derived from an EMBL/GenBank/DDBJ whole genome shotgun (WGS) entry which is preliminary data.</text>
</comment>
<accession>A0AA41YUH1</accession>
<name>A0AA41YUH1_9PROT</name>
<gene>
    <name evidence="1" type="ORF">OL599_19345</name>
</gene>
<dbReference type="Proteomes" id="UP001165679">
    <property type="component" value="Unassembled WGS sequence"/>
</dbReference>
<protein>
    <submittedName>
        <fullName evidence="1">Uncharacterized protein</fullName>
    </submittedName>
</protein>
<keyword evidence="2" id="KW-1185">Reference proteome</keyword>
<dbReference type="AlphaFoldDB" id="A0AA41YUH1"/>
<dbReference type="GO" id="GO:0004252">
    <property type="term" value="F:serine-type endopeptidase activity"/>
    <property type="evidence" value="ECO:0007669"/>
    <property type="project" value="InterPro"/>
</dbReference>
<dbReference type="InterPro" id="IPR036852">
    <property type="entry name" value="Peptidase_S8/S53_dom_sf"/>
</dbReference>
<reference evidence="1" key="1">
    <citation type="submission" date="2022-09" db="EMBL/GenBank/DDBJ databases">
        <title>Rhodovastum sp. nov. RN2-1 isolated from soil in Seongnam, South Korea.</title>
        <authorList>
            <person name="Le N.T."/>
        </authorList>
    </citation>
    <scope>NUCLEOTIDE SEQUENCE</scope>
    <source>
        <strain evidence="1">RN2-1</strain>
    </source>
</reference>
<dbReference type="GO" id="GO:0006508">
    <property type="term" value="P:proteolysis"/>
    <property type="evidence" value="ECO:0007669"/>
    <property type="project" value="InterPro"/>
</dbReference>